<gene>
    <name evidence="1" type="ORF">CSR02_02620</name>
</gene>
<keyword evidence="2" id="KW-1185">Reference proteome</keyword>
<proteinExistence type="predicted"/>
<sequence length="63" mass="7000">MSDQIDTTIEAALIQAAATLTASHLSARSASRCNPNTEYEHSKVSSEFYNLLKRLKSDYPQPK</sequence>
<reference evidence="1 2" key="1">
    <citation type="submission" date="2017-10" db="EMBL/GenBank/DDBJ databases">
        <title>Genomic analysis of the genus Acetobacter.</title>
        <authorList>
            <person name="Kim K.H."/>
            <person name="Chun B.H."/>
            <person name="Son A.R."/>
            <person name="Jeon C.O."/>
        </authorList>
    </citation>
    <scope>NUCLEOTIDE SEQUENCE [LARGE SCALE GENOMIC DNA]</scope>
    <source>
        <strain evidence="1 2">LHT 2458</strain>
    </source>
</reference>
<comment type="caution">
    <text evidence="1">The sequence shown here is derived from an EMBL/GenBank/DDBJ whole genome shotgun (WGS) entry which is preliminary data.</text>
</comment>
<name>A0A2G4RF72_9PROT</name>
<dbReference type="Proteomes" id="UP000228751">
    <property type="component" value="Unassembled WGS sequence"/>
</dbReference>
<accession>A0A2G4RF72</accession>
<protein>
    <submittedName>
        <fullName evidence="1">Uncharacterized protein</fullName>
    </submittedName>
</protein>
<evidence type="ECO:0000313" key="1">
    <source>
        <dbReference type="EMBL" id="PHY95214.1"/>
    </source>
</evidence>
<evidence type="ECO:0000313" key="2">
    <source>
        <dbReference type="Proteomes" id="UP000228751"/>
    </source>
</evidence>
<organism evidence="1 2">
    <name type="scientific">Acetobacter pomorum</name>
    <dbReference type="NCBI Taxonomy" id="65959"/>
    <lineage>
        <taxon>Bacteria</taxon>
        <taxon>Pseudomonadati</taxon>
        <taxon>Pseudomonadota</taxon>
        <taxon>Alphaproteobacteria</taxon>
        <taxon>Acetobacterales</taxon>
        <taxon>Acetobacteraceae</taxon>
        <taxon>Acetobacter</taxon>
    </lineage>
</organism>
<dbReference type="EMBL" id="PEBQ01000030">
    <property type="protein sequence ID" value="PHY95214.1"/>
    <property type="molecule type" value="Genomic_DNA"/>
</dbReference>
<dbReference type="AlphaFoldDB" id="A0A2G4RF72"/>